<feature type="compositionally biased region" description="Basic residues" evidence="1">
    <location>
        <begin position="68"/>
        <end position="87"/>
    </location>
</feature>
<feature type="compositionally biased region" description="Polar residues" evidence="1">
    <location>
        <begin position="88"/>
        <end position="97"/>
    </location>
</feature>
<proteinExistence type="predicted"/>
<evidence type="ECO:0000256" key="1">
    <source>
        <dbReference type="SAM" id="MobiDB-lite"/>
    </source>
</evidence>
<comment type="caution">
    <text evidence="2">The sequence shown here is derived from an EMBL/GenBank/DDBJ whole genome shotgun (WGS) entry which is preliminary data.</text>
</comment>
<protein>
    <submittedName>
        <fullName evidence="2">Uncharacterized protein</fullName>
    </submittedName>
</protein>
<gene>
    <name evidence="2" type="ORF">HGRIS_013311</name>
</gene>
<evidence type="ECO:0000313" key="2">
    <source>
        <dbReference type="EMBL" id="KAL0947187.1"/>
    </source>
</evidence>
<dbReference type="EMBL" id="JASNQZ010000015">
    <property type="protein sequence ID" value="KAL0947187.1"/>
    <property type="molecule type" value="Genomic_DNA"/>
</dbReference>
<keyword evidence="3" id="KW-1185">Reference proteome</keyword>
<accession>A0ABR3IV59</accession>
<sequence length="192" mass="21769">MSATTASPQSSPLASRLPGSLPAKPRYLWAQATETVPHPTTTAPGAQGSPLDKHARYYRRHREEIKEKARRHWHARGKHLRAARRAQVKQTGSNQDVDSPPPWKSRIRTWYTKACALKKQFGTAAPSRFTAIDSRALQHCEDGEAIQQALEDLQQENSTQELAAQIDDIRRGRSDFLDDFCSWLSSRPEHEY</sequence>
<feature type="compositionally biased region" description="Polar residues" evidence="1">
    <location>
        <begin position="32"/>
        <end position="44"/>
    </location>
</feature>
<reference evidence="3" key="1">
    <citation type="submission" date="2024-06" db="EMBL/GenBank/DDBJ databases">
        <title>Multi-omics analyses provide insights into the biosynthesis of the anticancer antibiotic pleurotin in Hohenbuehelia grisea.</title>
        <authorList>
            <person name="Weaver J.A."/>
            <person name="Alberti F."/>
        </authorList>
    </citation>
    <scope>NUCLEOTIDE SEQUENCE [LARGE SCALE GENOMIC DNA]</scope>
    <source>
        <strain evidence="3">T-177</strain>
    </source>
</reference>
<organism evidence="2 3">
    <name type="scientific">Hohenbuehelia grisea</name>
    <dbReference type="NCBI Taxonomy" id="104357"/>
    <lineage>
        <taxon>Eukaryota</taxon>
        <taxon>Fungi</taxon>
        <taxon>Dikarya</taxon>
        <taxon>Basidiomycota</taxon>
        <taxon>Agaricomycotina</taxon>
        <taxon>Agaricomycetes</taxon>
        <taxon>Agaricomycetidae</taxon>
        <taxon>Agaricales</taxon>
        <taxon>Pleurotineae</taxon>
        <taxon>Pleurotaceae</taxon>
        <taxon>Hohenbuehelia</taxon>
    </lineage>
</organism>
<evidence type="ECO:0000313" key="3">
    <source>
        <dbReference type="Proteomes" id="UP001556367"/>
    </source>
</evidence>
<feature type="compositionally biased region" description="Polar residues" evidence="1">
    <location>
        <begin position="1"/>
        <end position="13"/>
    </location>
</feature>
<dbReference type="Proteomes" id="UP001556367">
    <property type="component" value="Unassembled WGS sequence"/>
</dbReference>
<feature type="region of interest" description="Disordered" evidence="1">
    <location>
        <begin position="1"/>
        <end position="104"/>
    </location>
</feature>
<feature type="compositionally biased region" description="Basic and acidic residues" evidence="1">
    <location>
        <begin position="51"/>
        <end position="67"/>
    </location>
</feature>
<name>A0ABR3IV59_9AGAR</name>